<proteinExistence type="predicted"/>
<dbReference type="InterPro" id="IPR007842">
    <property type="entry name" value="HEPN_dom"/>
</dbReference>
<accession>A0A1I4VEW3</accession>
<dbReference type="Gene3D" id="1.20.120.330">
    <property type="entry name" value="Nucleotidyltransferases domain 2"/>
    <property type="match status" value="1"/>
</dbReference>
<evidence type="ECO:0000313" key="3">
    <source>
        <dbReference type="Proteomes" id="UP000199611"/>
    </source>
</evidence>
<dbReference type="RefSeq" id="WP_218148889.1">
    <property type="nucleotide sequence ID" value="NZ_FOUU01000009.1"/>
</dbReference>
<evidence type="ECO:0000313" key="2">
    <source>
        <dbReference type="EMBL" id="SFM99666.1"/>
    </source>
</evidence>
<reference evidence="2 3" key="1">
    <citation type="submission" date="2016-10" db="EMBL/GenBank/DDBJ databases">
        <authorList>
            <person name="de Groot N.N."/>
        </authorList>
    </citation>
    <scope>NUCLEOTIDE SEQUENCE [LARGE SCALE GENOMIC DNA]</scope>
    <source>
        <strain evidence="2 3">DSM 9990</strain>
    </source>
</reference>
<keyword evidence="3" id="KW-1185">Reference proteome</keyword>
<gene>
    <name evidence="2" type="ORF">SAMN05660836_02259</name>
</gene>
<dbReference type="Proteomes" id="UP000199611">
    <property type="component" value="Unassembled WGS sequence"/>
</dbReference>
<sequence length="102" mass="12034">MNNHEMAQAMLKRAAAIMEEAHFLYERAYWNLVVRRCQETVESALKAALIWAGIEVPRSHDVGPWLRREVHRFPEFFSKGDTKVGFHFTSLTSRTRVEFLRR</sequence>
<feature type="domain" description="HEPN" evidence="1">
    <location>
        <begin position="11"/>
        <end position="102"/>
    </location>
</feature>
<protein>
    <submittedName>
        <fullName evidence="2">HEPN domain-containing protein</fullName>
    </submittedName>
</protein>
<organism evidence="2 3">
    <name type="scientific">Thermodesulforhabdus norvegica</name>
    <dbReference type="NCBI Taxonomy" id="39841"/>
    <lineage>
        <taxon>Bacteria</taxon>
        <taxon>Pseudomonadati</taxon>
        <taxon>Thermodesulfobacteriota</taxon>
        <taxon>Syntrophobacteria</taxon>
        <taxon>Syntrophobacterales</taxon>
        <taxon>Thermodesulforhabdaceae</taxon>
        <taxon>Thermodesulforhabdus</taxon>
    </lineage>
</organism>
<dbReference type="EMBL" id="FOUU01000009">
    <property type="protein sequence ID" value="SFM99666.1"/>
    <property type="molecule type" value="Genomic_DNA"/>
</dbReference>
<dbReference type="AlphaFoldDB" id="A0A1I4VEW3"/>
<dbReference type="PROSITE" id="PS50910">
    <property type="entry name" value="HEPN"/>
    <property type="match status" value="1"/>
</dbReference>
<dbReference type="SUPFAM" id="SSF81593">
    <property type="entry name" value="Nucleotidyltransferase substrate binding subunit/domain"/>
    <property type="match status" value="1"/>
</dbReference>
<evidence type="ECO:0000259" key="1">
    <source>
        <dbReference type="PROSITE" id="PS50910"/>
    </source>
</evidence>
<dbReference type="Pfam" id="PF05168">
    <property type="entry name" value="HEPN"/>
    <property type="match status" value="1"/>
</dbReference>
<dbReference type="STRING" id="39841.SAMN05660836_02259"/>
<name>A0A1I4VEW3_9BACT</name>